<protein>
    <recommendedName>
        <fullName evidence="3">Tubulin-specific chaperone A</fullName>
    </recommendedName>
</protein>
<evidence type="ECO:0000256" key="3">
    <source>
        <dbReference type="RuleBase" id="RU364030"/>
    </source>
</evidence>
<organism evidence="4 5">
    <name type="scientific">Olpidium bornovanus</name>
    <dbReference type="NCBI Taxonomy" id="278681"/>
    <lineage>
        <taxon>Eukaryota</taxon>
        <taxon>Fungi</taxon>
        <taxon>Fungi incertae sedis</taxon>
        <taxon>Olpidiomycota</taxon>
        <taxon>Olpidiomycotina</taxon>
        <taxon>Olpidiomycetes</taxon>
        <taxon>Olpidiales</taxon>
        <taxon>Olpidiaceae</taxon>
        <taxon>Olpidium</taxon>
    </lineage>
</organism>
<dbReference type="InterPro" id="IPR036126">
    <property type="entry name" value="TBCA_sf"/>
</dbReference>
<dbReference type="Pfam" id="PF02970">
    <property type="entry name" value="TBCA"/>
    <property type="match status" value="1"/>
</dbReference>
<dbReference type="Gene3D" id="1.20.58.90">
    <property type="match status" value="1"/>
</dbReference>
<dbReference type="SUPFAM" id="SSF46988">
    <property type="entry name" value="Tubulin chaperone cofactor A"/>
    <property type="match status" value="1"/>
</dbReference>
<dbReference type="Proteomes" id="UP000673691">
    <property type="component" value="Unassembled WGS sequence"/>
</dbReference>
<keyword evidence="3" id="KW-0206">Cytoskeleton</keyword>
<keyword evidence="3" id="KW-0493">Microtubule</keyword>
<dbReference type="GO" id="GO:0005829">
    <property type="term" value="C:cytosol"/>
    <property type="evidence" value="ECO:0007669"/>
    <property type="project" value="TreeGrafter"/>
</dbReference>
<comment type="subunit">
    <text evidence="3">Supercomplex made of cofactors A to E. Cofactors A and D function by capturing and stabilizing tubulin in a quasi-native conformation. Cofactor E binds to the cofactor D-tubulin complex; interaction with cofactor C then causes the release of tubulin polypeptides that are committed to the native state.</text>
</comment>
<evidence type="ECO:0000313" key="4">
    <source>
        <dbReference type="EMBL" id="KAG5462987.1"/>
    </source>
</evidence>
<comment type="subcellular location">
    <subcellularLocation>
        <location evidence="3">Cytoplasm</location>
        <location evidence="3">Cytoskeleton</location>
    </subcellularLocation>
</comment>
<evidence type="ECO:0000313" key="5">
    <source>
        <dbReference type="Proteomes" id="UP000673691"/>
    </source>
</evidence>
<dbReference type="PANTHER" id="PTHR21500:SF0">
    <property type="entry name" value="TUBULIN-SPECIFIC CHAPERONE A"/>
    <property type="match status" value="1"/>
</dbReference>
<dbReference type="AlphaFoldDB" id="A0A8H8A103"/>
<keyword evidence="3" id="KW-0963">Cytoplasm</keyword>
<comment type="caution">
    <text evidence="4">The sequence shown here is derived from an EMBL/GenBank/DDBJ whole genome shotgun (WGS) entry which is preliminary data.</text>
</comment>
<dbReference type="InterPro" id="IPR004226">
    <property type="entry name" value="TBCA"/>
</dbReference>
<evidence type="ECO:0000256" key="1">
    <source>
        <dbReference type="ARBA" id="ARBA00006806"/>
    </source>
</evidence>
<proteinExistence type="inferred from homology"/>
<reference evidence="4 5" key="1">
    <citation type="journal article" name="Sci. Rep.">
        <title>Genome-scale phylogenetic analyses confirm Olpidium as the closest living zoosporic fungus to the non-flagellated, terrestrial fungi.</title>
        <authorList>
            <person name="Chang Y."/>
            <person name="Rochon D."/>
            <person name="Sekimoto S."/>
            <person name="Wang Y."/>
            <person name="Chovatia M."/>
            <person name="Sandor L."/>
            <person name="Salamov A."/>
            <person name="Grigoriev I.V."/>
            <person name="Stajich J.E."/>
            <person name="Spatafora J.W."/>
        </authorList>
    </citation>
    <scope>NUCLEOTIDE SEQUENCE [LARGE SCALE GENOMIC DNA]</scope>
    <source>
        <strain evidence="4">S191</strain>
    </source>
</reference>
<gene>
    <name evidence="4" type="ORF">BJ554DRAFT_2514</name>
</gene>
<keyword evidence="2 3" id="KW-0143">Chaperone</keyword>
<dbReference type="GO" id="GO:0007023">
    <property type="term" value="P:post-chaperonin tubulin folding pathway"/>
    <property type="evidence" value="ECO:0007669"/>
    <property type="project" value="UniProtKB-UniRule"/>
</dbReference>
<comment type="similarity">
    <text evidence="1 3">Belongs to the TBCA family.</text>
</comment>
<evidence type="ECO:0000256" key="2">
    <source>
        <dbReference type="ARBA" id="ARBA00023186"/>
    </source>
</evidence>
<dbReference type="GO" id="GO:0005874">
    <property type="term" value="C:microtubule"/>
    <property type="evidence" value="ECO:0007669"/>
    <property type="project" value="UniProtKB-KW"/>
</dbReference>
<name>A0A8H8A103_9FUNG</name>
<sequence>MAIEGQIPPAKAVRELKIKTGVVKRTLKEDASYEKEREQQQRRVDAAIAANADEYDIKKQKEVLEETIRMLPDVRRRLVAASNELLELLDKEEASLKDTEEFKAAKEVLTEAHSAIKAAQRC</sequence>
<dbReference type="OrthoDB" id="296187at2759"/>
<accession>A0A8H8A103</accession>
<keyword evidence="5" id="KW-1185">Reference proteome</keyword>
<dbReference type="EMBL" id="JAEFCI010001319">
    <property type="protein sequence ID" value="KAG5462987.1"/>
    <property type="molecule type" value="Genomic_DNA"/>
</dbReference>
<dbReference type="GO" id="GO:0007021">
    <property type="term" value="P:tubulin complex assembly"/>
    <property type="evidence" value="ECO:0007669"/>
    <property type="project" value="UniProtKB-UniRule"/>
</dbReference>
<dbReference type="GO" id="GO:0048487">
    <property type="term" value="F:beta-tubulin binding"/>
    <property type="evidence" value="ECO:0007669"/>
    <property type="project" value="InterPro"/>
</dbReference>
<dbReference type="PANTHER" id="PTHR21500">
    <property type="entry name" value="TUBULIN-SPECIFIC CHAPERONE A"/>
    <property type="match status" value="1"/>
</dbReference>